<dbReference type="AlphaFoldDB" id="A0A9W6R6X1"/>
<protein>
    <submittedName>
        <fullName evidence="2">P-loop containing NTPase</fullName>
    </submittedName>
</protein>
<accession>A0A9W6R6X1</accession>
<gene>
    <name evidence="2" type="ORF">Atai01_60390</name>
</gene>
<organism evidence="2 3">
    <name type="scientific">Amycolatopsis taiwanensis</name>
    <dbReference type="NCBI Taxonomy" id="342230"/>
    <lineage>
        <taxon>Bacteria</taxon>
        <taxon>Bacillati</taxon>
        <taxon>Actinomycetota</taxon>
        <taxon>Actinomycetes</taxon>
        <taxon>Pseudonocardiales</taxon>
        <taxon>Pseudonocardiaceae</taxon>
        <taxon>Amycolatopsis</taxon>
    </lineage>
</organism>
<dbReference type="EMBL" id="BSTI01000016">
    <property type="protein sequence ID" value="GLY69420.1"/>
    <property type="molecule type" value="Genomic_DNA"/>
</dbReference>
<proteinExistence type="predicted"/>
<sequence length="981" mass="109747">MPEPTLALLVAQSAAKAVGGLATRAAVPVVRSTAERLRPAPAAVRRDPNWREVKLAQSQQEELSRYLRSRVCTGLLQILAHLELSGQTPESERDRARVAESFRAELAARLKLPAEQIERIASVLWIQVHDRIRLEVEELRSSGALADEDLVHVGYLQARSIDERLAISGEPDRVVNAHAAVRVIGKAMHDRYAKMVMPHSREDYRVPIEQIYVTRALTPRAEGQHGDVVLAPIPERDIHDRRFVVVGHPGAGKSTFIRYMLYLVSSAEDEAVPLAGMVVDLKDHPSPQESYVGILAESLRVITQSELAVEAVRDVLLLGLGVVVFDGLDEISDIGWRRSTVEAIEAFSRRYPLVTVVVTSRDEGYTRARLDPALFPVYHLPDFTDEQVRRYVERWFSLGAGPREFQAEERVRNFLADSLQIADLRTNPLMLSLLCMIYEYEGYIPENRPQVYEQCAELLFERWDRVRRVPISFKANMQTRYLVQELAYHFFNQGIAHTGETEARLREIVKDYFQRNIVGEVSSALGHAQDFIDFCAGRAWLLTQTGVSERGERLFGFTHRTFLEYFAACFMVRHCDSPRDLVSLIRPMIQFGVSDVVPQIAIQQFDARRADGIDDCLELLLDRADHSANSYRSFVDFALRSLRFMRPGPRTLQRLYSSAVILYGQTKDPDLLVTLLSAPADTFELMLKSCETLRSRQRSSEVEFGAIVVSALLRRIENGEDTAGVVARLAEPDGHRSLIVGSLRGMGGTAPDLVVELNRQGLLPAAELVRTIGARMLVSAPAEHGHQAAPGPLVIRLREFFSAGEFHAELREMLAEVAADPGIVLPLGEEVLRELAEMSRPPGTAISSTLTGSVKPFEREVVLQNFPVGPESTPAWSAGFHLLFVSALAASYEMDARSTTKTDLWRRIALELPVLRELVLGQLTKVNRNTALHMSQLDLGACLVRFLVRLDAPNTWRSWFTEWREGNVKALTLGGGRGPAV</sequence>
<evidence type="ECO:0000259" key="1">
    <source>
        <dbReference type="Pfam" id="PF05729"/>
    </source>
</evidence>
<dbReference type="Pfam" id="PF05729">
    <property type="entry name" value="NACHT"/>
    <property type="match status" value="1"/>
</dbReference>
<dbReference type="InterPro" id="IPR027417">
    <property type="entry name" value="P-loop_NTPase"/>
</dbReference>
<reference evidence="2" key="1">
    <citation type="submission" date="2023-03" db="EMBL/GenBank/DDBJ databases">
        <title>Amycolatopsis taiwanensis NBRC 103393.</title>
        <authorList>
            <person name="Ichikawa N."/>
            <person name="Sato H."/>
            <person name="Tonouchi N."/>
        </authorList>
    </citation>
    <scope>NUCLEOTIDE SEQUENCE</scope>
    <source>
        <strain evidence="2">NBRC 103393</strain>
    </source>
</reference>
<dbReference type="InterPro" id="IPR007111">
    <property type="entry name" value="NACHT_NTPase"/>
</dbReference>
<evidence type="ECO:0000313" key="3">
    <source>
        <dbReference type="Proteomes" id="UP001165136"/>
    </source>
</evidence>
<name>A0A9W6R6X1_9PSEU</name>
<comment type="caution">
    <text evidence="2">The sequence shown here is derived from an EMBL/GenBank/DDBJ whole genome shotgun (WGS) entry which is preliminary data.</text>
</comment>
<dbReference type="RefSeq" id="WP_285488990.1">
    <property type="nucleotide sequence ID" value="NZ_BSTI01000016.1"/>
</dbReference>
<evidence type="ECO:0000313" key="2">
    <source>
        <dbReference type="EMBL" id="GLY69420.1"/>
    </source>
</evidence>
<dbReference type="Proteomes" id="UP001165136">
    <property type="component" value="Unassembled WGS sequence"/>
</dbReference>
<dbReference type="SUPFAM" id="SSF52540">
    <property type="entry name" value="P-loop containing nucleoside triphosphate hydrolases"/>
    <property type="match status" value="1"/>
</dbReference>
<dbReference type="PANTHER" id="PTHR46844:SF1">
    <property type="entry name" value="SLR5058 PROTEIN"/>
    <property type="match status" value="1"/>
</dbReference>
<dbReference type="PANTHER" id="PTHR46844">
    <property type="entry name" value="SLR5058 PROTEIN"/>
    <property type="match status" value="1"/>
</dbReference>
<dbReference type="Gene3D" id="3.40.50.300">
    <property type="entry name" value="P-loop containing nucleotide triphosphate hydrolases"/>
    <property type="match status" value="1"/>
</dbReference>
<keyword evidence="3" id="KW-1185">Reference proteome</keyword>
<feature type="domain" description="NACHT" evidence="1">
    <location>
        <begin position="242"/>
        <end position="397"/>
    </location>
</feature>